<name>A0A2J7QXS8_9NEOP</name>
<keyword evidence="7" id="KW-0675">Receptor</keyword>
<accession>A0A2J7QXS8</accession>
<dbReference type="InParanoid" id="A0A2J7QXS8"/>
<dbReference type="Proteomes" id="UP000235965">
    <property type="component" value="Unassembled WGS sequence"/>
</dbReference>
<dbReference type="FunCoup" id="A0A2J7QXS8">
    <property type="interactions" value="40"/>
</dbReference>
<feature type="transmembrane region" description="Helical" evidence="9">
    <location>
        <begin position="428"/>
        <end position="446"/>
    </location>
</feature>
<evidence type="ECO:0000256" key="7">
    <source>
        <dbReference type="ARBA" id="ARBA00023170"/>
    </source>
</evidence>
<dbReference type="GO" id="GO:0005886">
    <property type="term" value="C:plasma membrane"/>
    <property type="evidence" value="ECO:0007669"/>
    <property type="project" value="UniProtKB-SubCell"/>
</dbReference>
<feature type="signal peptide" evidence="10">
    <location>
        <begin position="1"/>
        <end position="16"/>
    </location>
</feature>
<dbReference type="InterPro" id="IPR001320">
    <property type="entry name" value="Iontro_rcpt_C"/>
</dbReference>
<dbReference type="AlphaFoldDB" id="A0A2J7QXS8"/>
<keyword evidence="4 9" id="KW-0812">Transmembrane</keyword>
<dbReference type="Gene3D" id="3.40.190.10">
    <property type="entry name" value="Periplasmic binding protein-like II"/>
    <property type="match status" value="1"/>
</dbReference>
<evidence type="ECO:0000256" key="5">
    <source>
        <dbReference type="ARBA" id="ARBA00022989"/>
    </source>
</evidence>
<evidence type="ECO:0000313" key="13">
    <source>
        <dbReference type="Proteomes" id="UP000235965"/>
    </source>
</evidence>
<dbReference type="GO" id="GO:0015276">
    <property type="term" value="F:ligand-gated monoatomic ion channel activity"/>
    <property type="evidence" value="ECO:0007669"/>
    <property type="project" value="InterPro"/>
</dbReference>
<proteinExistence type="inferred from homology"/>
<feature type="domain" description="Ionotropic glutamate receptor C-terminal" evidence="11">
    <location>
        <begin position="395"/>
        <end position="660"/>
    </location>
</feature>
<feature type="transmembrane region" description="Helical" evidence="9">
    <location>
        <begin position="458"/>
        <end position="481"/>
    </location>
</feature>
<dbReference type="OrthoDB" id="6430908at2759"/>
<dbReference type="PANTHER" id="PTHR42643:SF30">
    <property type="entry name" value="IONOTROPIC RECEPTOR 40A-RELATED"/>
    <property type="match status" value="1"/>
</dbReference>
<evidence type="ECO:0000256" key="6">
    <source>
        <dbReference type="ARBA" id="ARBA00023136"/>
    </source>
</evidence>
<dbReference type="Pfam" id="PF00060">
    <property type="entry name" value="Lig_chan"/>
    <property type="match status" value="1"/>
</dbReference>
<keyword evidence="13" id="KW-1185">Reference proteome</keyword>
<evidence type="ECO:0000256" key="3">
    <source>
        <dbReference type="ARBA" id="ARBA00022475"/>
    </source>
</evidence>
<dbReference type="PANTHER" id="PTHR42643">
    <property type="entry name" value="IONOTROPIC RECEPTOR 20A-RELATED"/>
    <property type="match status" value="1"/>
</dbReference>
<keyword evidence="5 9" id="KW-1133">Transmembrane helix</keyword>
<gene>
    <name evidence="12" type="ORF">B7P43_G04166</name>
</gene>
<evidence type="ECO:0000256" key="9">
    <source>
        <dbReference type="SAM" id="Phobius"/>
    </source>
</evidence>
<protein>
    <recommendedName>
        <fullName evidence="11">Ionotropic glutamate receptor C-terminal domain-containing protein</fullName>
    </recommendedName>
</protein>
<comment type="similarity">
    <text evidence="2">Belongs to the glutamate-gated ion channel (TC 1.A.10.1) family.</text>
</comment>
<dbReference type="GO" id="GO:0050906">
    <property type="term" value="P:detection of stimulus involved in sensory perception"/>
    <property type="evidence" value="ECO:0007669"/>
    <property type="project" value="UniProtKB-ARBA"/>
</dbReference>
<evidence type="ECO:0000313" key="12">
    <source>
        <dbReference type="EMBL" id="PNF33397.1"/>
    </source>
</evidence>
<sequence length="679" mass="77917">MYMILLTLTCVTVARADVSTDVQEWHIVRCLRSISQRSFSTGETLAMSLHEEALHASGRRSENFTHLGRVSSDVVGYIFEEMHQSESRNVVISNIFTDVDPTEWNSNHKPQSYLLLTPSSCNHESDIVQSVKSQLKRLNSYPEWNPRARFVVTVMNISFKYNAEKLSQRILVELWKRKILNAIVLTPLTNTSQSQVATGTRRRPDGLVMEVPALGIYTWFPYQGPNRCSVVGEAVLLDMWIMEGEGNFVRNSIFFPKKSYDTFHGCELRVAAKVTDFRLENTTQNSANNTEHIFDEHFEIKFLKLISRTMNFTPIFLPQIKNFRKVQEESGKYIGYTGLLMNDKADIAVGGIIRTVISTNLTDVTRSYWKVRWQWFVPCPVKFPGWQSIFRIFSLSGWLCIFLAAMLAHIVIVFLARFQIQENESFKRFVDAVLDVWALILGVSILSLPRTNPLRLFLSAWMCYSLAINTVFQAYLTTYLVDPGFEKSITSIEGVFTSGTKYGFSSTYFDRNFKDKANSKDVEILGNRIDCDDMVTCLLWTAKYRNISSISNPVFVEYLYYGSKYSDKFRGYRPCELKEMPVLVTDLLMAVQKGSIFLDRVNEIIYRLVESGISTYLVKISSEGRKYLNAISSASKTVADEYHALTMNNMQPAFYLLFLGHCLGLISFLMEMLFFKMHL</sequence>
<dbReference type="EMBL" id="NEVH01009372">
    <property type="protein sequence ID" value="PNF33397.1"/>
    <property type="molecule type" value="Genomic_DNA"/>
</dbReference>
<comment type="subcellular location">
    <subcellularLocation>
        <location evidence="1">Cell membrane</location>
        <topology evidence="1">Multi-pass membrane protein</topology>
    </subcellularLocation>
</comment>
<reference evidence="12 13" key="1">
    <citation type="submission" date="2017-12" db="EMBL/GenBank/DDBJ databases">
        <title>Hemimetabolous genomes reveal molecular basis of termite eusociality.</title>
        <authorList>
            <person name="Harrison M.C."/>
            <person name="Jongepier E."/>
            <person name="Robertson H.M."/>
            <person name="Arning N."/>
            <person name="Bitard-Feildel T."/>
            <person name="Chao H."/>
            <person name="Childers C.P."/>
            <person name="Dinh H."/>
            <person name="Doddapaneni H."/>
            <person name="Dugan S."/>
            <person name="Gowin J."/>
            <person name="Greiner C."/>
            <person name="Han Y."/>
            <person name="Hu H."/>
            <person name="Hughes D.S.T."/>
            <person name="Huylmans A.-K."/>
            <person name="Kemena C."/>
            <person name="Kremer L.P.M."/>
            <person name="Lee S.L."/>
            <person name="Lopez-Ezquerra A."/>
            <person name="Mallet L."/>
            <person name="Monroy-Kuhn J.M."/>
            <person name="Moser A."/>
            <person name="Murali S.C."/>
            <person name="Muzny D.M."/>
            <person name="Otani S."/>
            <person name="Piulachs M.-D."/>
            <person name="Poelchau M."/>
            <person name="Qu J."/>
            <person name="Schaub F."/>
            <person name="Wada-Katsumata A."/>
            <person name="Worley K.C."/>
            <person name="Xie Q."/>
            <person name="Ylla G."/>
            <person name="Poulsen M."/>
            <person name="Gibbs R.A."/>
            <person name="Schal C."/>
            <person name="Richards S."/>
            <person name="Belles X."/>
            <person name="Korb J."/>
            <person name="Bornberg-Bauer E."/>
        </authorList>
    </citation>
    <scope>NUCLEOTIDE SEQUENCE [LARGE SCALE GENOMIC DNA]</scope>
    <source>
        <tissue evidence="12">Whole body</tissue>
    </source>
</reference>
<keyword evidence="8" id="KW-0325">Glycoprotein</keyword>
<feature type="transmembrane region" description="Helical" evidence="9">
    <location>
        <begin position="653"/>
        <end position="675"/>
    </location>
</feature>
<keyword evidence="10" id="KW-0732">Signal</keyword>
<keyword evidence="6 9" id="KW-0472">Membrane</keyword>
<dbReference type="Gene3D" id="1.10.287.70">
    <property type="match status" value="1"/>
</dbReference>
<keyword evidence="3" id="KW-1003">Cell membrane</keyword>
<evidence type="ECO:0000256" key="1">
    <source>
        <dbReference type="ARBA" id="ARBA00004651"/>
    </source>
</evidence>
<evidence type="ECO:0000256" key="10">
    <source>
        <dbReference type="SAM" id="SignalP"/>
    </source>
</evidence>
<feature type="chain" id="PRO_5014468774" description="Ionotropic glutamate receptor C-terminal domain-containing protein" evidence="10">
    <location>
        <begin position="17"/>
        <end position="679"/>
    </location>
</feature>
<dbReference type="SUPFAM" id="SSF53850">
    <property type="entry name" value="Periplasmic binding protein-like II"/>
    <property type="match status" value="1"/>
</dbReference>
<feature type="transmembrane region" description="Helical" evidence="9">
    <location>
        <begin position="395"/>
        <end position="416"/>
    </location>
</feature>
<evidence type="ECO:0000256" key="2">
    <source>
        <dbReference type="ARBA" id="ARBA00008685"/>
    </source>
</evidence>
<evidence type="ECO:0000256" key="4">
    <source>
        <dbReference type="ARBA" id="ARBA00022692"/>
    </source>
</evidence>
<evidence type="ECO:0000256" key="8">
    <source>
        <dbReference type="ARBA" id="ARBA00023180"/>
    </source>
</evidence>
<organism evidence="12 13">
    <name type="scientific">Cryptotermes secundus</name>
    <dbReference type="NCBI Taxonomy" id="105785"/>
    <lineage>
        <taxon>Eukaryota</taxon>
        <taxon>Metazoa</taxon>
        <taxon>Ecdysozoa</taxon>
        <taxon>Arthropoda</taxon>
        <taxon>Hexapoda</taxon>
        <taxon>Insecta</taxon>
        <taxon>Pterygota</taxon>
        <taxon>Neoptera</taxon>
        <taxon>Polyneoptera</taxon>
        <taxon>Dictyoptera</taxon>
        <taxon>Blattodea</taxon>
        <taxon>Blattoidea</taxon>
        <taxon>Termitoidae</taxon>
        <taxon>Kalotermitidae</taxon>
        <taxon>Cryptotermitinae</taxon>
        <taxon>Cryptotermes</taxon>
    </lineage>
</organism>
<dbReference type="InterPro" id="IPR052192">
    <property type="entry name" value="Insect_Ionotropic_Sensory_Rcpt"/>
</dbReference>
<evidence type="ECO:0000259" key="11">
    <source>
        <dbReference type="Pfam" id="PF00060"/>
    </source>
</evidence>
<comment type="caution">
    <text evidence="12">The sequence shown here is derived from an EMBL/GenBank/DDBJ whole genome shotgun (WGS) entry which is preliminary data.</text>
</comment>